<comment type="caution">
    <text evidence="2">The sequence shown here is derived from an EMBL/GenBank/DDBJ whole genome shotgun (WGS) entry which is preliminary data.</text>
</comment>
<evidence type="ECO:0000313" key="3">
    <source>
        <dbReference type="Proteomes" id="UP000295411"/>
    </source>
</evidence>
<name>A0A4V3AMU8_9MICC</name>
<protein>
    <submittedName>
        <fullName evidence="2">Uncharacterized protein</fullName>
    </submittedName>
</protein>
<feature type="region of interest" description="Disordered" evidence="1">
    <location>
        <begin position="1"/>
        <end position="24"/>
    </location>
</feature>
<accession>A0A4V3AMU8</accession>
<keyword evidence="3" id="KW-1185">Reference proteome</keyword>
<dbReference type="AlphaFoldDB" id="A0A4V3AMU8"/>
<evidence type="ECO:0000256" key="1">
    <source>
        <dbReference type="SAM" id="MobiDB-lite"/>
    </source>
</evidence>
<gene>
    <name evidence="2" type="ORF">E2F48_03470</name>
</gene>
<evidence type="ECO:0000313" key="2">
    <source>
        <dbReference type="EMBL" id="TDK28164.1"/>
    </source>
</evidence>
<dbReference type="EMBL" id="SMTK01000001">
    <property type="protein sequence ID" value="TDK28164.1"/>
    <property type="molecule type" value="Genomic_DNA"/>
</dbReference>
<proteinExistence type="predicted"/>
<dbReference type="RefSeq" id="WP_133402571.1">
    <property type="nucleotide sequence ID" value="NZ_SMTK01000001.1"/>
</dbReference>
<organism evidence="2 3">
    <name type="scientific">Arthrobacter crusticola</name>
    <dbReference type="NCBI Taxonomy" id="2547960"/>
    <lineage>
        <taxon>Bacteria</taxon>
        <taxon>Bacillati</taxon>
        <taxon>Actinomycetota</taxon>
        <taxon>Actinomycetes</taxon>
        <taxon>Micrococcales</taxon>
        <taxon>Micrococcaceae</taxon>
        <taxon>Arthrobacter</taxon>
    </lineage>
</organism>
<dbReference type="Proteomes" id="UP000295411">
    <property type="component" value="Unassembled WGS sequence"/>
</dbReference>
<dbReference type="OrthoDB" id="4951046at2"/>
<sequence length="83" mass="9094">MSQAADGHDSAAGVGSPETGMNWKDLRRGQAVTVEPVDGHSLPGWVDDLAEDRSMLWIQLGEGRGRRLIHYQDGVAIRARRRG</sequence>
<reference evidence="2 3" key="1">
    <citation type="submission" date="2019-03" db="EMBL/GenBank/DDBJ databases">
        <title>Arthrobacter sp. nov., an bacterium isolated from biocrust in Mu Us Desert.</title>
        <authorList>
            <person name="Lixiong L."/>
        </authorList>
    </citation>
    <scope>NUCLEOTIDE SEQUENCE [LARGE SCALE GENOMIC DNA]</scope>
    <source>
        <strain evidence="2 3">SLN-3</strain>
    </source>
</reference>